<dbReference type="PANTHER" id="PTHR35870">
    <property type="entry name" value="PROTEIN, PUTATIVE (AFU_ORTHOLOGUE AFUA_5G03330)-RELATED"/>
    <property type="match status" value="1"/>
</dbReference>
<feature type="region of interest" description="Disordered" evidence="2">
    <location>
        <begin position="412"/>
        <end position="431"/>
    </location>
</feature>
<sequence>MLPSLRRPISRPIRVRPSATHVSHLHPLHQTMSTNITDLFPIPSSPPYKLIPKPWPGISPESTTALREVLKDNHTRWDIFFNDSGFHNHSSHRAIANWALGAAGDLIKAGYEEDSKTQRPARDPPEPITTKNFKEHLGNRSYYGGYLAFFTDVISEQGVASAVERYIFAKDMNIDPSAKKKPDVFNRFLGGLIHPMIHTGYGLEFCLPGMVAEGLAEAAVHSDESSARIPDDFFHYGGKAKGVEDTLSRLKSLLITSHEPSAKLSTTNGVHAFTVLKRVLDDPELGKVEDTESGMFQRTMIDHAAVLAKHMSDWHVDGTNPRDVARKIEELSWTNAMIYGVGGWAKDKHFNADFFHMHLVTSSIFLAAYAAYLTPSSQEHLLRGYFLVSLGWWVSRGRPNLDIKGFYETTSAHPKPSGALPTPNKKALSPSDPAKVVNPNAWLPVIETCVVHADDHLPKLQRALAHYASLYGTREAGEADFEATELPGAELLDGTLFIRAAGLTATRMGRVREGEEPADFWDRNGFYKA</sequence>
<dbReference type="InterPro" id="IPR025337">
    <property type="entry name" value="Questin_oxidase-like"/>
</dbReference>
<gene>
    <name evidence="3" type="ORF">D9615_008230</name>
</gene>
<protein>
    <recommendedName>
        <fullName evidence="5">Oxidoreductase AflY</fullName>
    </recommendedName>
</protein>
<name>A0A8H5LZK8_9AGAR</name>
<proteinExistence type="predicted"/>
<accession>A0A8H5LZK8</accession>
<evidence type="ECO:0000313" key="3">
    <source>
        <dbReference type="EMBL" id="KAF5375830.1"/>
    </source>
</evidence>
<dbReference type="GO" id="GO:0016491">
    <property type="term" value="F:oxidoreductase activity"/>
    <property type="evidence" value="ECO:0007669"/>
    <property type="project" value="UniProtKB-KW"/>
</dbReference>
<dbReference type="AlphaFoldDB" id="A0A8H5LZK8"/>
<keyword evidence="1" id="KW-0560">Oxidoreductase</keyword>
<evidence type="ECO:0000256" key="2">
    <source>
        <dbReference type="SAM" id="MobiDB-lite"/>
    </source>
</evidence>
<keyword evidence="4" id="KW-1185">Reference proteome</keyword>
<dbReference type="Pfam" id="PF14027">
    <property type="entry name" value="Questin_oxidase"/>
    <property type="match status" value="1"/>
</dbReference>
<evidence type="ECO:0000256" key="1">
    <source>
        <dbReference type="ARBA" id="ARBA00023002"/>
    </source>
</evidence>
<comment type="caution">
    <text evidence="3">The sequence shown here is derived from an EMBL/GenBank/DDBJ whole genome shotgun (WGS) entry which is preliminary data.</text>
</comment>
<reference evidence="3 4" key="1">
    <citation type="journal article" date="2020" name="ISME J.">
        <title>Uncovering the hidden diversity of litter-decomposition mechanisms in mushroom-forming fungi.</title>
        <authorList>
            <person name="Floudas D."/>
            <person name="Bentzer J."/>
            <person name="Ahren D."/>
            <person name="Johansson T."/>
            <person name="Persson P."/>
            <person name="Tunlid A."/>
        </authorList>
    </citation>
    <scope>NUCLEOTIDE SEQUENCE [LARGE SCALE GENOMIC DNA]</scope>
    <source>
        <strain evidence="3 4">CBS 661.87</strain>
    </source>
</reference>
<dbReference type="OrthoDB" id="10004862at2759"/>
<evidence type="ECO:0000313" key="4">
    <source>
        <dbReference type="Proteomes" id="UP000565441"/>
    </source>
</evidence>
<organism evidence="3 4">
    <name type="scientific">Tricholomella constricta</name>
    <dbReference type="NCBI Taxonomy" id="117010"/>
    <lineage>
        <taxon>Eukaryota</taxon>
        <taxon>Fungi</taxon>
        <taxon>Dikarya</taxon>
        <taxon>Basidiomycota</taxon>
        <taxon>Agaricomycotina</taxon>
        <taxon>Agaricomycetes</taxon>
        <taxon>Agaricomycetidae</taxon>
        <taxon>Agaricales</taxon>
        <taxon>Tricholomatineae</taxon>
        <taxon>Lyophyllaceae</taxon>
        <taxon>Tricholomella</taxon>
    </lineage>
</organism>
<dbReference type="PANTHER" id="PTHR35870:SF1">
    <property type="entry name" value="PROTEIN, PUTATIVE (AFU_ORTHOLOGUE AFUA_5G03330)-RELATED"/>
    <property type="match status" value="1"/>
</dbReference>
<dbReference type="EMBL" id="JAACJP010000031">
    <property type="protein sequence ID" value="KAF5375830.1"/>
    <property type="molecule type" value="Genomic_DNA"/>
</dbReference>
<dbReference type="Proteomes" id="UP000565441">
    <property type="component" value="Unassembled WGS sequence"/>
</dbReference>
<evidence type="ECO:0008006" key="5">
    <source>
        <dbReference type="Google" id="ProtNLM"/>
    </source>
</evidence>